<evidence type="ECO:0000256" key="32">
    <source>
        <dbReference type="ARBA" id="ARBA00060424"/>
    </source>
</evidence>
<evidence type="ECO:0000256" key="35">
    <source>
        <dbReference type="ARBA" id="ARBA00075157"/>
    </source>
</evidence>
<comment type="cofactor">
    <cofactor evidence="1">
        <name>Ni(2+)</name>
        <dbReference type="ChEBI" id="CHEBI:49786"/>
    </cofactor>
</comment>
<evidence type="ECO:0000256" key="16">
    <source>
        <dbReference type="ARBA" id="ARBA00022786"/>
    </source>
</evidence>
<evidence type="ECO:0000256" key="29">
    <source>
        <dbReference type="ARBA" id="ARBA00031614"/>
    </source>
</evidence>
<dbReference type="eggNOG" id="KOG1693">
    <property type="taxonomic scope" value="Eukaryota"/>
</dbReference>
<dbReference type="PANTHER" id="PTHR12918">
    <property type="entry name" value="CYSTEINE DIOXYGENASE"/>
    <property type="match status" value="1"/>
</dbReference>
<dbReference type="GO" id="GO:0015031">
    <property type="term" value="P:protein transport"/>
    <property type="evidence" value="ECO:0007669"/>
    <property type="project" value="UniProtKB-KW"/>
</dbReference>
<feature type="transmembrane region" description="Helical" evidence="40">
    <location>
        <begin position="646"/>
        <end position="668"/>
    </location>
</feature>
<dbReference type="GO" id="GO:0030663">
    <property type="term" value="C:COPI-coated vesicle membrane"/>
    <property type="evidence" value="ECO:0007669"/>
    <property type="project" value="UniProtKB-SubCell"/>
</dbReference>
<evidence type="ECO:0000313" key="42">
    <source>
        <dbReference type="EMBL" id="EPQ02153.1"/>
    </source>
</evidence>
<comment type="subcellular location">
    <subcellularLocation>
        <location evidence="32">Cytoplasmic vesicle</location>
        <location evidence="32">COPI-coated vesicle membrane</location>
        <topology evidence="32">Single-pass type I membrane protein</topology>
    </subcellularLocation>
    <subcellularLocation>
        <location evidence="33">Cytoplasmic vesicle</location>
        <location evidence="33">COPII-coated vesicle membrane</location>
        <topology evidence="33">Single-pass type I membrane protein</topology>
    </subcellularLocation>
    <subcellularLocation>
        <location evidence="2">Endoplasmic reticulum membrane</location>
        <topology evidence="2">Single-pass type I membrane protein</topology>
    </subcellularLocation>
    <subcellularLocation>
        <location evidence="3">Endoplasmic reticulum-Golgi intermediate compartment membrane</location>
        <topology evidence="3">Single-pass type I membrane protein</topology>
    </subcellularLocation>
    <subcellularLocation>
        <location evidence="4">Golgi apparatus</location>
        <location evidence="4">cis-Golgi network membrane</location>
        <topology evidence="4">Single-pass type I membrane protein</topology>
    </subcellularLocation>
</comment>
<keyword evidence="23" id="KW-0072">Autophagy</keyword>
<evidence type="ECO:0000256" key="39">
    <source>
        <dbReference type="SAM" id="MobiDB-lite"/>
    </source>
</evidence>
<keyword evidence="10" id="KW-0813">Transport</keyword>
<evidence type="ECO:0000256" key="6">
    <source>
        <dbReference type="ARBA" id="ARBA00006622"/>
    </source>
</evidence>
<evidence type="ECO:0000313" key="43">
    <source>
        <dbReference type="Proteomes" id="UP000052978"/>
    </source>
</evidence>
<feature type="cross-link" description="3'-(S-cysteinyl)-tyrosine (Cys-Tyr)" evidence="37">
    <location>
        <begin position="235"/>
        <end position="299"/>
    </location>
</feature>
<evidence type="ECO:0000256" key="10">
    <source>
        <dbReference type="ARBA" id="ARBA00022448"/>
    </source>
</evidence>
<dbReference type="Gene3D" id="2.60.120.680">
    <property type="entry name" value="GOLD domain"/>
    <property type="match status" value="1"/>
</dbReference>
<dbReference type="GO" id="GO:0005789">
    <property type="term" value="C:endoplasmic reticulum membrane"/>
    <property type="evidence" value="ECO:0007669"/>
    <property type="project" value="UniProtKB-SubCell"/>
</dbReference>
<feature type="binding site" evidence="38">
    <location>
        <position position="230"/>
    </location>
    <ligand>
        <name>Fe cation</name>
        <dbReference type="ChEBI" id="CHEBI:24875"/>
        <note>catalytic</note>
    </ligand>
</feature>
<evidence type="ECO:0000256" key="26">
    <source>
        <dbReference type="ARBA" id="ARBA00023180"/>
    </source>
</evidence>
<keyword evidence="22 38" id="KW-0408">Iron</keyword>
<evidence type="ECO:0000256" key="1">
    <source>
        <dbReference type="ARBA" id="ARBA00001967"/>
    </source>
</evidence>
<dbReference type="Gene3D" id="2.60.120.10">
    <property type="entry name" value="Jelly Rolls"/>
    <property type="match status" value="1"/>
</dbReference>
<proteinExistence type="inferred from homology"/>
<comment type="catalytic activity">
    <reaction evidence="28">
        <text>L-cysteine + O2 = 3-sulfino-L-alanine + H(+)</text>
        <dbReference type="Rhea" id="RHEA:20441"/>
        <dbReference type="ChEBI" id="CHEBI:15378"/>
        <dbReference type="ChEBI" id="CHEBI:15379"/>
        <dbReference type="ChEBI" id="CHEBI:35235"/>
        <dbReference type="ChEBI" id="CHEBI:61085"/>
        <dbReference type="EC" id="1.13.11.20"/>
    </reaction>
    <physiologicalReaction direction="left-to-right" evidence="28">
        <dbReference type="Rhea" id="RHEA:20442"/>
    </physiologicalReaction>
</comment>
<keyword evidence="17" id="KW-0256">Endoplasmic reticulum</keyword>
<evidence type="ECO:0000256" key="7">
    <source>
        <dbReference type="ARBA" id="ARBA00007104"/>
    </source>
</evidence>
<dbReference type="InterPro" id="IPR036598">
    <property type="entry name" value="GOLD_dom_sf"/>
</dbReference>
<dbReference type="InterPro" id="IPR014710">
    <property type="entry name" value="RmlC-like_jellyroll"/>
</dbReference>
<comment type="similarity">
    <text evidence="7">Belongs to the EMP24/GP25L family.</text>
</comment>
<feature type="region of interest" description="Disordered" evidence="39">
    <location>
        <begin position="1"/>
        <end position="52"/>
    </location>
</feature>
<evidence type="ECO:0000256" key="17">
    <source>
        <dbReference type="ARBA" id="ARBA00022824"/>
    </source>
</evidence>
<keyword evidence="27" id="KW-0968">Cytoplasmic vesicle</keyword>
<evidence type="ECO:0000256" key="30">
    <source>
        <dbReference type="ARBA" id="ARBA00033725"/>
    </source>
</evidence>
<keyword evidence="15 37" id="KW-0883">Thioether bond</keyword>
<dbReference type="Gene3D" id="3.10.20.90">
    <property type="entry name" value="Phosphatidylinositol 3-kinase Catalytic Subunit, Chain A, domain 1"/>
    <property type="match status" value="1"/>
</dbReference>
<evidence type="ECO:0000256" key="40">
    <source>
        <dbReference type="SAM" id="Phobius"/>
    </source>
</evidence>
<evidence type="ECO:0000256" key="4">
    <source>
        <dbReference type="ARBA" id="ARBA00004619"/>
    </source>
</evidence>
<sequence length="684" mass="76014">MAEEPEAVLPLPPSGAADGEGPTDVSPGTATPEPPSSAAVSPGTEEPAGDTKKKIDILLKAVGDTPIMKTKKWAVERTRTIQGLIDFIKKFLKLVASEQLFIYVNQSFAPSPDQEVGTLYEARSAPSLKPRSEKGVPPALQRMEQTEVLKPRTLTDLIRILHQLFASEEVNVEEVQAVMEAYESDPAEWSVYAKYDQYRYTRNLVDQGNGKFNLMILCWGEGHGSSIHDHTNSHCFLKMLQGNLKETLFAWPDKKSNEMIKKSERVLRENQCAYINDSIGLHRVENISHTEPAVSLHLYSPPFDTCQTFDQRTGYKNKVTMTFHSKFGIRTPFSSPWRWTLFIWPNMRPIAAPSEDLPADHAQDVLPCGGAQGADQLALSVCSIVSPSLPTRLLDGGAHSHKMAAPSPLSPAGFAGVQQGWALLPPKSSSPLSPRPAQGWPKVQASLKWWLPSSPGPPEAQVTRAGRGLRCRQWQQQRLLVLLLLLLVPGPGGASEITFELPDNAKQCFYEDITQGTKCTLEFQVITGGHYDVDCRLEDPDGNVLYKEMKKQYDSFTFAASKNGTYKFCFSNEFSTFTHKTVYFDFQVGEDPPLFPSENRVSALTQMESACVSIHEALKSVIDYQTHFRLREAQGRSRAEDLNTRVAYWSVGEALILLVVSIGQVFLLKSFFSDKRTTTTRVGS</sequence>
<dbReference type="InterPro" id="IPR010300">
    <property type="entry name" value="CDO_1"/>
</dbReference>
<keyword evidence="25 40" id="KW-0472">Membrane</keyword>
<dbReference type="FunFam" id="2.60.120.10:FF:000045">
    <property type="entry name" value="Cysteine dioxygenase 1"/>
    <property type="match status" value="1"/>
</dbReference>
<name>S7NWY0_MYOBR</name>
<evidence type="ECO:0000256" key="3">
    <source>
        <dbReference type="ARBA" id="ARBA00004151"/>
    </source>
</evidence>
<dbReference type="GO" id="GO:0017172">
    <property type="term" value="F:cysteine dioxygenase activity"/>
    <property type="evidence" value="ECO:0007669"/>
    <property type="project" value="UniProtKB-EC"/>
</dbReference>
<evidence type="ECO:0000256" key="20">
    <source>
        <dbReference type="ARBA" id="ARBA00022989"/>
    </source>
</evidence>
<evidence type="ECO:0000256" key="37">
    <source>
        <dbReference type="PIRSR" id="PIRSR610300-50"/>
    </source>
</evidence>
<dbReference type="SUPFAM" id="SSF51182">
    <property type="entry name" value="RmlC-like cupins"/>
    <property type="match status" value="1"/>
</dbReference>
<feature type="binding site" evidence="38">
    <location>
        <position position="228"/>
    </location>
    <ligand>
        <name>Fe cation</name>
        <dbReference type="ChEBI" id="CHEBI:24875"/>
        <note>catalytic</note>
    </ligand>
</feature>
<evidence type="ECO:0000256" key="27">
    <source>
        <dbReference type="ARBA" id="ARBA00023329"/>
    </source>
</evidence>
<dbReference type="PROSITE" id="PS50866">
    <property type="entry name" value="GOLD"/>
    <property type="match status" value="1"/>
</dbReference>
<dbReference type="EMBL" id="KE161187">
    <property type="protein sequence ID" value="EPQ02153.1"/>
    <property type="molecule type" value="Genomic_DNA"/>
</dbReference>
<evidence type="ECO:0000256" key="31">
    <source>
        <dbReference type="ARBA" id="ARBA00059266"/>
    </source>
</evidence>
<evidence type="ECO:0000256" key="12">
    <source>
        <dbReference type="ARBA" id="ARBA00022692"/>
    </source>
</evidence>
<keyword evidence="16" id="KW-0833">Ubl conjugation pathway</keyword>
<evidence type="ECO:0000256" key="8">
    <source>
        <dbReference type="ARBA" id="ARBA00013133"/>
    </source>
</evidence>
<dbReference type="GO" id="GO:0042412">
    <property type="term" value="P:taurine biosynthetic process"/>
    <property type="evidence" value="ECO:0007669"/>
    <property type="project" value="UniProtKB-UniPathway"/>
</dbReference>
<evidence type="ECO:0000256" key="22">
    <source>
        <dbReference type="ARBA" id="ARBA00023004"/>
    </source>
</evidence>
<evidence type="ECO:0000256" key="13">
    <source>
        <dbReference type="ARBA" id="ARBA00022723"/>
    </source>
</evidence>
<evidence type="ECO:0000256" key="14">
    <source>
        <dbReference type="ARBA" id="ARBA00022729"/>
    </source>
</evidence>
<keyword evidence="11" id="KW-1017">Isopeptide bond</keyword>
<dbReference type="Proteomes" id="UP000052978">
    <property type="component" value="Unassembled WGS sequence"/>
</dbReference>
<keyword evidence="19" id="KW-0223">Dioxygenase</keyword>
<protein>
    <recommendedName>
        <fullName evidence="9">Cysteine dioxygenase type 1</fullName>
        <ecNumber evidence="8">1.13.11.20</ecNumber>
    </recommendedName>
    <alternativeName>
        <fullName evidence="29">Cysteine dioxygenase type I</fullName>
    </alternativeName>
    <alternativeName>
        <fullName evidence="34">Transmembrane emp24 domain-containing protein 7</fullName>
    </alternativeName>
    <alternativeName>
        <fullName evidence="35">p24 family protein gamma-3</fullName>
    </alternativeName>
    <alternativeName>
        <fullName evidence="36">p27</fullName>
    </alternativeName>
</protein>
<evidence type="ECO:0000256" key="15">
    <source>
        <dbReference type="ARBA" id="ARBA00022784"/>
    </source>
</evidence>
<comment type="pathway">
    <text evidence="5">Organosulfur biosynthesis; taurine biosynthesis; hypotaurine from L-cysteine: step 1/2.</text>
</comment>
<keyword evidence="24" id="KW-0333">Golgi apparatus</keyword>
<keyword evidence="26" id="KW-0325">Glycoprotein</keyword>
<dbReference type="GO" id="GO:0008198">
    <property type="term" value="F:ferrous iron binding"/>
    <property type="evidence" value="ECO:0007669"/>
    <property type="project" value="UniProtKB-ARBA"/>
</dbReference>
<keyword evidence="13 38" id="KW-0479">Metal-binding</keyword>
<dbReference type="CDD" id="cd01612">
    <property type="entry name" value="Ubl_ATG12"/>
    <property type="match status" value="1"/>
</dbReference>
<keyword evidence="20 40" id="KW-1133">Transmembrane helix</keyword>
<gene>
    <name evidence="42" type="ORF">D623_10014388</name>
</gene>
<dbReference type="Pfam" id="PF04110">
    <property type="entry name" value="APG12"/>
    <property type="match status" value="1"/>
</dbReference>
<dbReference type="UniPathway" id="UPA00012">
    <property type="reaction ID" value="UER00537"/>
</dbReference>
<dbReference type="GO" id="GO:0012507">
    <property type="term" value="C:ER to Golgi transport vesicle membrane"/>
    <property type="evidence" value="ECO:0007669"/>
    <property type="project" value="UniProtKB-SubCell"/>
</dbReference>
<dbReference type="GO" id="GO:0033116">
    <property type="term" value="C:endoplasmic reticulum-Golgi intermediate compartment membrane"/>
    <property type="evidence" value="ECO:0007669"/>
    <property type="project" value="UniProtKB-SubCell"/>
</dbReference>
<comment type="similarity">
    <text evidence="6">Belongs to the cysteine dioxygenase family.</text>
</comment>
<evidence type="ECO:0000256" key="2">
    <source>
        <dbReference type="ARBA" id="ARBA00004115"/>
    </source>
</evidence>
<dbReference type="SUPFAM" id="SSF101576">
    <property type="entry name" value="Supernatant protein factor (SPF), C-terminal domain"/>
    <property type="match status" value="1"/>
</dbReference>
<dbReference type="InterPro" id="IPR029071">
    <property type="entry name" value="Ubiquitin-like_domsf"/>
</dbReference>
<evidence type="ECO:0000256" key="19">
    <source>
        <dbReference type="ARBA" id="ARBA00022964"/>
    </source>
</evidence>
<evidence type="ECO:0000256" key="33">
    <source>
        <dbReference type="ARBA" id="ARBA00060446"/>
    </source>
</evidence>
<dbReference type="CDD" id="cd10548">
    <property type="entry name" value="cupin_CDO"/>
    <property type="match status" value="1"/>
</dbReference>
<evidence type="ECO:0000256" key="36">
    <source>
        <dbReference type="ARBA" id="ARBA00080822"/>
    </source>
</evidence>
<dbReference type="Pfam" id="PF05995">
    <property type="entry name" value="CDO_I"/>
    <property type="match status" value="1"/>
</dbReference>
<evidence type="ECO:0000256" key="38">
    <source>
        <dbReference type="PIRSR" id="PIRSR610300-51"/>
    </source>
</evidence>
<evidence type="ECO:0000256" key="23">
    <source>
        <dbReference type="ARBA" id="ARBA00023006"/>
    </source>
</evidence>
<comment type="function">
    <text evidence="30">Catalyzes the oxidation of cysteine to cysteine sulfinic acid with addition of molecular dioxygen.</text>
</comment>
<evidence type="ECO:0000256" key="5">
    <source>
        <dbReference type="ARBA" id="ARBA00004759"/>
    </source>
</evidence>
<keyword evidence="12 40" id="KW-0812">Transmembrane</keyword>
<dbReference type="GO" id="GO:0005794">
    <property type="term" value="C:Golgi apparatus"/>
    <property type="evidence" value="ECO:0007669"/>
    <property type="project" value="UniProtKB-SubCell"/>
</dbReference>
<dbReference type="GO" id="GO:0000045">
    <property type="term" value="P:autophagosome assembly"/>
    <property type="evidence" value="ECO:0007669"/>
    <property type="project" value="InterPro"/>
</dbReference>
<dbReference type="InterPro" id="IPR007242">
    <property type="entry name" value="Atg12"/>
</dbReference>
<evidence type="ECO:0000256" key="9">
    <source>
        <dbReference type="ARBA" id="ARBA00016191"/>
    </source>
</evidence>
<dbReference type="InterPro" id="IPR009038">
    <property type="entry name" value="GOLD_dom"/>
</dbReference>
<evidence type="ECO:0000256" key="34">
    <source>
        <dbReference type="ARBA" id="ARBA00068790"/>
    </source>
</evidence>
<evidence type="ECO:0000256" key="21">
    <source>
        <dbReference type="ARBA" id="ARBA00023002"/>
    </source>
</evidence>
<dbReference type="Pfam" id="PF01105">
    <property type="entry name" value="EMP24_GP25L"/>
    <property type="match status" value="1"/>
</dbReference>
<keyword evidence="18" id="KW-0653">Protein transport</keyword>
<comment type="function">
    <text evidence="31">Potential role in vesicular protein trafficking, mainly in the early secretory pathway. Appears to play a role in the biosynthesis of secreted cargo including processing and post-translational modifications.</text>
</comment>
<evidence type="ECO:0000259" key="41">
    <source>
        <dbReference type="PROSITE" id="PS50866"/>
    </source>
</evidence>
<evidence type="ECO:0000256" key="11">
    <source>
        <dbReference type="ARBA" id="ARBA00022499"/>
    </source>
</evidence>
<accession>S7NWY0</accession>
<evidence type="ECO:0000256" key="28">
    <source>
        <dbReference type="ARBA" id="ARBA00024284"/>
    </source>
</evidence>
<dbReference type="AlphaFoldDB" id="S7NWY0"/>
<dbReference type="EC" id="1.13.11.20" evidence="8"/>
<dbReference type="GO" id="GO:0019448">
    <property type="term" value="P:L-cysteine catabolic process"/>
    <property type="evidence" value="ECO:0007669"/>
    <property type="project" value="TreeGrafter"/>
</dbReference>
<dbReference type="SMART" id="SM01190">
    <property type="entry name" value="EMP24_GP25L"/>
    <property type="match status" value="1"/>
</dbReference>
<dbReference type="SUPFAM" id="SSF54236">
    <property type="entry name" value="Ubiquitin-like"/>
    <property type="match status" value="1"/>
</dbReference>
<feature type="domain" description="GOLD" evidence="41">
    <location>
        <begin position="506"/>
        <end position="588"/>
    </location>
</feature>
<dbReference type="PANTHER" id="PTHR12918:SF1">
    <property type="entry name" value="CYSTEINE DIOXYGENASE TYPE 1"/>
    <property type="match status" value="1"/>
</dbReference>
<keyword evidence="43" id="KW-1185">Reference proteome</keyword>
<reference evidence="42 43" key="1">
    <citation type="journal article" date="2013" name="Nat. Commun.">
        <title>Genome analysis reveals insights into physiology and longevity of the Brandt's bat Myotis brandtii.</title>
        <authorList>
            <person name="Seim I."/>
            <person name="Fang X."/>
            <person name="Xiong Z."/>
            <person name="Lobanov A.V."/>
            <person name="Huang Z."/>
            <person name="Ma S."/>
            <person name="Feng Y."/>
            <person name="Turanov A.A."/>
            <person name="Zhu Y."/>
            <person name="Lenz T.L."/>
            <person name="Gerashchenko M.V."/>
            <person name="Fan D."/>
            <person name="Hee Yim S."/>
            <person name="Yao X."/>
            <person name="Jordan D."/>
            <person name="Xiong Y."/>
            <person name="Ma Y."/>
            <person name="Lyapunov A.N."/>
            <person name="Chen G."/>
            <person name="Kulakova O.I."/>
            <person name="Sun Y."/>
            <person name="Lee S.G."/>
            <person name="Bronson R.T."/>
            <person name="Moskalev A.A."/>
            <person name="Sunyaev S.R."/>
            <person name="Zhang G."/>
            <person name="Krogh A."/>
            <person name="Wang J."/>
            <person name="Gladyshev V.N."/>
        </authorList>
    </citation>
    <scope>NUCLEOTIDE SEQUENCE [LARGE SCALE GENOMIC DNA]</scope>
</reference>
<dbReference type="InterPro" id="IPR011051">
    <property type="entry name" value="RmlC_Cupin_sf"/>
</dbReference>
<evidence type="ECO:0000256" key="25">
    <source>
        <dbReference type="ARBA" id="ARBA00023136"/>
    </source>
</evidence>
<evidence type="ECO:0000256" key="18">
    <source>
        <dbReference type="ARBA" id="ARBA00022927"/>
    </source>
</evidence>
<keyword evidence="21" id="KW-0560">Oxidoreductase</keyword>
<feature type="binding site" evidence="38">
    <location>
        <position position="282"/>
    </location>
    <ligand>
        <name>Fe cation</name>
        <dbReference type="ChEBI" id="CHEBI:24875"/>
        <note>catalytic</note>
    </ligand>
</feature>
<evidence type="ECO:0000256" key="24">
    <source>
        <dbReference type="ARBA" id="ARBA00023034"/>
    </source>
</evidence>
<organism evidence="42 43">
    <name type="scientific">Myotis brandtii</name>
    <name type="common">Brandt's bat</name>
    <dbReference type="NCBI Taxonomy" id="109478"/>
    <lineage>
        <taxon>Eukaryota</taxon>
        <taxon>Metazoa</taxon>
        <taxon>Chordata</taxon>
        <taxon>Craniata</taxon>
        <taxon>Vertebrata</taxon>
        <taxon>Euteleostomi</taxon>
        <taxon>Mammalia</taxon>
        <taxon>Eutheria</taxon>
        <taxon>Laurasiatheria</taxon>
        <taxon>Chiroptera</taxon>
        <taxon>Yangochiroptera</taxon>
        <taxon>Vespertilionidae</taxon>
        <taxon>Myotis</taxon>
    </lineage>
</organism>
<keyword evidence="14" id="KW-0732">Signal</keyword>
<dbReference type="FunFam" id="2.60.120.680:FF:000013">
    <property type="entry name" value="Transmembrane emp24 domain containing 3"/>
    <property type="match status" value="1"/>
</dbReference>